<feature type="transmembrane region" description="Helical" evidence="5">
    <location>
        <begin position="12"/>
        <end position="32"/>
    </location>
</feature>
<dbReference type="PANTHER" id="PTHR45847">
    <property type="entry name" value="FATTY ACID AMIDE HYDROLASE"/>
    <property type="match status" value="1"/>
</dbReference>
<dbReference type="WBParaSite" id="maker-uti_cns_0000945-snap-gene-0.41-mRNA-1">
    <property type="protein sequence ID" value="maker-uti_cns_0000945-snap-gene-0.41-mRNA-1"/>
    <property type="gene ID" value="maker-uti_cns_0000945-snap-gene-0.41"/>
</dbReference>
<dbReference type="Proteomes" id="UP000095280">
    <property type="component" value="Unplaced"/>
</dbReference>
<accession>A0A1I8G5B6</accession>
<dbReference type="GO" id="GO:0004040">
    <property type="term" value="F:amidase activity"/>
    <property type="evidence" value="ECO:0007669"/>
    <property type="project" value="TreeGrafter"/>
</dbReference>
<protein>
    <submittedName>
        <fullName evidence="8 9">Amidase domain-containing protein</fullName>
    </submittedName>
</protein>
<dbReference type="PIRSF" id="PIRSF001221">
    <property type="entry name" value="Amidase_fungi"/>
    <property type="match status" value="1"/>
</dbReference>
<dbReference type="InterPro" id="IPR052096">
    <property type="entry name" value="Endocannabinoid_amidase"/>
</dbReference>
<dbReference type="Pfam" id="PF01425">
    <property type="entry name" value="Amidase"/>
    <property type="match status" value="1"/>
</dbReference>
<feature type="binding site" evidence="4">
    <location>
        <position position="195"/>
    </location>
    <ligand>
        <name>substrate</name>
    </ligand>
</feature>
<proteinExistence type="inferred from homology"/>
<dbReference type="AlphaFoldDB" id="A0A1I8G5B6"/>
<dbReference type="GO" id="GO:0009062">
    <property type="term" value="P:fatty acid catabolic process"/>
    <property type="evidence" value="ECO:0007669"/>
    <property type="project" value="TreeGrafter"/>
</dbReference>
<sequence length="581" mass="63355">MPGGETVTSSSVVTAAAVAATAVGLLSASRLVRRWRRSRHLSALRSRLQAAYREAKTRFGEHINEEVRRQQLTDSEKSEILSLSTGELLSRLRAKSLDPARVLLAYQARAYEVDRDLNCVIEFLQPDLAEVNLDGPLAGLPISIKESMAVKGKYSCFGLAAFAEKPLPTEDCSTVKILRALGGVPFVRTSVPQTMMSVLSHNPIEGAVKHPTAENRSPGGSSSGEAALIAAGGSPLGLGSDIGGSIRLPAAWCGIAGFKPTSGRLSRQGQRSVSVQKLVPASWGPMGPDVASLATFMKAFCNSELHDQIDPGVPPLGFNETIYVESRPLRIGFYLYDHQFQAVPSAERAVKETVDRLASRGHTMVPWDPPIRRLNLMETYLRAVTCDGAGILDDALNGDRVSYAVKLGLHAIQVPWPGRWVRQRWCRLTGDSETEEWLRSSVPMPNVLSMWYFNQEVTSLREEFTHRWREDKLDAIICPALGCPAVDLEPKSPFNGCLSYLVLYNLFNFPAGSVPVTRVTASDVAAMSNYPAGRSVSHATVARMQAGSEGLPVSVQCAALPWRDEACLSLMREVEAAWRDK</sequence>
<dbReference type="WBParaSite" id="maker-uti_cns_0047925-snap-gene-0.10-mRNA-1">
    <property type="protein sequence ID" value="maker-uti_cns_0047925-snap-gene-0.10-mRNA-1"/>
    <property type="gene ID" value="maker-uti_cns_0047925-snap-gene-0.10"/>
</dbReference>
<evidence type="ECO:0000256" key="2">
    <source>
        <dbReference type="ARBA" id="ARBA00022801"/>
    </source>
</evidence>
<dbReference type="WBParaSite" id="maker-uti_cns_0004532-snap-gene-0.6-mRNA-1">
    <property type="protein sequence ID" value="maker-uti_cns_0004532-snap-gene-0.6-mRNA-1"/>
    <property type="gene ID" value="maker-uti_cns_0004532-snap-gene-0.6"/>
</dbReference>
<feature type="domain" description="Amidase" evidence="6">
    <location>
        <begin position="102"/>
        <end position="568"/>
    </location>
</feature>
<feature type="active site" description="Acyl-ester intermediate" evidence="3">
    <location>
        <position position="245"/>
    </location>
</feature>
<keyword evidence="5" id="KW-1133">Transmembrane helix</keyword>
<organism evidence="7 8">
    <name type="scientific">Macrostomum lignano</name>
    <dbReference type="NCBI Taxonomy" id="282301"/>
    <lineage>
        <taxon>Eukaryota</taxon>
        <taxon>Metazoa</taxon>
        <taxon>Spiralia</taxon>
        <taxon>Lophotrochozoa</taxon>
        <taxon>Platyhelminthes</taxon>
        <taxon>Rhabditophora</taxon>
        <taxon>Macrostomorpha</taxon>
        <taxon>Macrostomida</taxon>
        <taxon>Macrostomidae</taxon>
        <taxon>Macrostomum</taxon>
    </lineage>
</organism>
<evidence type="ECO:0000313" key="8">
    <source>
        <dbReference type="WBParaSite" id="maker-uti_cns_0000945-snap-gene-0.41-mRNA-1"/>
    </source>
</evidence>
<feature type="active site" description="Charge relay system" evidence="3">
    <location>
        <position position="221"/>
    </location>
</feature>
<feature type="binding site" evidence="4">
    <location>
        <position position="221"/>
    </location>
    <ligand>
        <name>substrate</name>
    </ligand>
</feature>
<evidence type="ECO:0000256" key="4">
    <source>
        <dbReference type="PIRSR" id="PIRSR001221-2"/>
    </source>
</evidence>
<dbReference type="STRING" id="282301.A0A1I8G5B6"/>
<evidence type="ECO:0000256" key="1">
    <source>
        <dbReference type="ARBA" id="ARBA00009199"/>
    </source>
</evidence>
<evidence type="ECO:0000313" key="7">
    <source>
        <dbReference type="Proteomes" id="UP000095280"/>
    </source>
</evidence>
<feature type="active site" description="Charge relay system" evidence="3">
    <location>
        <position position="145"/>
    </location>
</feature>
<dbReference type="WBParaSite" id="maker-uti_cns_0003959-snap-gene-0.12-mRNA-1">
    <property type="protein sequence ID" value="maker-uti_cns_0003959-snap-gene-0.12-mRNA-1"/>
    <property type="gene ID" value="maker-uti_cns_0003959-snap-gene-0.12"/>
</dbReference>
<dbReference type="Gene3D" id="3.90.1300.10">
    <property type="entry name" value="Amidase signature (AS) domain"/>
    <property type="match status" value="1"/>
</dbReference>
<name>A0A1I8G5B6_9PLAT</name>
<evidence type="ECO:0000313" key="9">
    <source>
        <dbReference type="WBParaSite" id="maker-uti_cns_0003959-snap-gene-0.12-mRNA-1"/>
    </source>
</evidence>
<keyword evidence="7" id="KW-1185">Reference proteome</keyword>
<dbReference type="OrthoDB" id="6428749at2759"/>
<dbReference type="InterPro" id="IPR020556">
    <property type="entry name" value="Amidase_CS"/>
</dbReference>
<keyword evidence="2" id="KW-0378">Hydrolase</keyword>
<evidence type="ECO:0000259" key="6">
    <source>
        <dbReference type="Pfam" id="PF01425"/>
    </source>
</evidence>
<keyword evidence="5" id="KW-0812">Transmembrane</keyword>
<dbReference type="GO" id="GO:0017064">
    <property type="term" value="F:fatty acid amide hydrolase activity"/>
    <property type="evidence" value="ECO:0007669"/>
    <property type="project" value="TreeGrafter"/>
</dbReference>
<feature type="binding site" evidence="4">
    <location>
        <begin position="242"/>
        <end position="245"/>
    </location>
    <ligand>
        <name>substrate</name>
    </ligand>
</feature>
<reference evidence="8 9" key="1">
    <citation type="submission" date="2016-11" db="UniProtKB">
        <authorList>
            <consortium name="WormBaseParasite"/>
        </authorList>
    </citation>
    <scope>IDENTIFICATION</scope>
</reference>
<evidence type="ECO:0000256" key="3">
    <source>
        <dbReference type="PIRSR" id="PIRSR001221-1"/>
    </source>
</evidence>
<dbReference type="InterPro" id="IPR023631">
    <property type="entry name" value="Amidase_dom"/>
</dbReference>
<dbReference type="SUPFAM" id="SSF75304">
    <property type="entry name" value="Amidase signature (AS) enzymes"/>
    <property type="match status" value="1"/>
</dbReference>
<dbReference type="InterPro" id="IPR036928">
    <property type="entry name" value="AS_sf"/>
</dbReference>
<comment type="similarity">
    <text evidence="1">Belongs to the amidase family.</text>
</comment>
<evidence type="ECO:0000256" key="5">
    <source>
        <dbReference type="SAM" id="Phobius"/>
    </source>
</evidence>
<dbReference type="PANTHER" id="PTHR45847:SF6">
    <property type="entry name" value="FATTY ACID AMIDE HYDROLASE"/>
    <property type="match status" value="1"/>
</dbReference>
<dbReference type="PROSITE" id="PS00571">
    <property type="entry name" value="AMIDASES"/>
    <property type="match status" value="1"/>
</dbReference>
<keyword evidence="5" id="KW-0472">Membrane</keyword>